<dbReference type="AlphaFoldDB" id="A0A2M7VF84"/>
<organism evidence="1 2">
    <name type="scientific">Candidatus Komeilibacteria bacterium CG_4_10_14_0_2_um_filter_37_10</name>
    <dbReference type="NCBI Taxonomy" id="1974470"/>
    <lineage>
        <taxon>Bacteria</taxon>
        <taxon>Candidatus Komeiliibacteriota</taxon>
    </lineage>
</organism>
<evidence type="ECO:0000313" key="1">
    <source>
        <dbReference type="EMBL" id="PIZ99207.1"/>
    </source>
</evidence>
<protein>
    <submittedName>
        <fullName evidence="1">Uncharacterized protein</fullName>
    </submittedName>
</protein>
<sequence length="150" mass="17321">MCGGIGFTIQEISDQELAQFYTSEEIESFRKKQEATSFFWSAHPILPIKQDDKTILRPWGNRDKSVKLPLTGWAQEESVTAGRWQYLKPQRVKILAERGCEKKKWFKVNNGLAGILIQDRVYMLTREASDQYFKLTGHPRMPIDGAEVVK</sequence>
<dbReference type="Proteomes" id="UP000230405">
    <property type="component" value="Unassembled WGS sequence"/>
</dbReference>
<comment type="caution">
    <text evidence="1">The sequence shown here is derived from an EMBL/GenBank/DDBJ whole genome shotgun (WGS) entry which is preliminary data.</text>
</comment>
<proteinExistence type="predicted"/>
<dbReference type="EMBL" id="PFPO01000042">
    <property type="protein sequence ID" value="PIZ99207.1"/>
    <property type="molecule type" value="Genomic_DNA"/>
</dbReference>
<accession>A0A2M7VF84</accession>
<evidence type="ECO:0000313" key="2">
    <source>
        <dbReference type="Proteomes" id="UP000230405"/>
    </source>
</evidence>
<gene>
    <name evidence="1" type="ORF">COX77_02195</name>
</gene>
<reference evidence="2" key="1">
    <citation type="submission" date="2017-09" db="EMBL/GenBank/DDBJ databases">
        <title>Depth-based differentiation of microbial function through sediment-hosted aquifers and enrichment of novel symbionts in the deep terrestrial subsurface.</title>
        <authorList>
            <person name="Probst A.J."/>
            <person name="Ladd B."/>
            <person name="Jarett J.K."/>
            <person name="Geller-Mcgrath D.E."/>
            <person name="Sieber C.M.K."/>
            <person name="Emerson J.B."/>
            <person name="Anantharaman K."/>
            <person name="Thomas B.C."/>
            <person name="Malmstrom R."/>
            <person name="Stieglmeier M."/>
            <person name="Klingl A."/>
            <person name="Woyke T."/>
            <person name="Ryan C.M."/>
            <person name="Banfield J.F."/>
        </authorList>
    </citation>
    <scope>NUCLEOTIDE SEQUENCE [LARGE SCALE GENOMIC DNA]</scope>
</reference>
<name>A0A2M7VF84_9BACT</name>